<dbReference type="Proteomes" id="UP000437575">
    <property type="component" value="Unassembled WGS sequence"/>
</dbReference>
<dbReference type="Pfam" id="PF00270">
    <property type="entry name" value="DEAD"/>
    <property type="match status" value="1"/>
</dbReference>
<reference evidence="2 3" key="1">
    <citation type="submission" date="2019-11" db="EMBL/GenBank/DDBJ databases">
        <title>Draft Genome Sequence of Plant Growth-Promoting Rhizosphere-Associated Bacteria.</title>
        <authorList>
            <person name="Vasilyev I.Y."/>
            <person name="Radchenko V."/>
            <person name="Ilnitskaya E.V."/>
        </authorList>
    </citation>
    <scope>NUCLEOTIDE SEQUENCE [LARGE SCALE GENOMIC DNA]</scope>
    <source>
        <strain evidence="2 3">VRA_1sq_f</strain>
    </source>
</reference>
<evidence type="ECO:0000313" key="2">
    <source>
        <dbReference type="EMBL" id="MSE05104.1"/>
    </source>
</evidence>
<evidence type="ECO:0000313" key="3">
    <source>
        <dbReference type="Proteomes" id="UP000437575"/>
    </source>
</evidence>
<keyword evidence="2" id="KW-0347">Helicase</keyword>
<dbReference type="Gene3D" id="3.40.50.300">
    <property type="entry name" value="P-loop containing nucleotide triphosphate hydrolases"/>
    <property type="match status" value="1"/>
</dbReference>
<dbReference type="GO" id="GO:0005524">
    <property type="term" value="F:ATP binding"/>
    <property type="evidence" value="ECO:0007669"/>
    <property type="project" value="InterPro"/>
</dbReference>
<gene>
    <name evidence="2" type="ORF">GKC34_04500</name>
</gene>
<dbReference type="SUPFAM" id="SSF52540">
    <property type="entry name" value="P-loop containing nucleoside triphosphate hydrolases"/>
    <property type="match status" value="1"/>
</dbReference>
<comment type="caution">
    <text evidence="2">The sequence shown here is derived from an EMBL/GenBank/DDBJ whole genome shotgun (WGS) entry which is preliminary data.</text>
</comment>
<keyword evidence="2" id="KW-0378">Hydrolase</keyword>
<organism evidence="2 3">
    <name type="scientific">Ligilactobacillus salivarius</name>
    <dbReference type="NCBI Taxonomy" id="1624"/>
    <lineage>
        <taxon>Bacteria</taxon>
        <taxon>Bacillati</taxon>
        <taxon>Bacillota</taxon>
        <taxon>Bacilli</taxon>
        <taxon>Lactobacillales</taxon>
        <taxon>Lactobacillaceae</taxon>
        <taxon>Ligilactobacillus</taxon>
    </lineage>
</organism>
<proteinExistence type="predicted"/>
<dbReference type="GO" id="GO:0003676">
    <property type="term" value="F:nucleic acid binding"/>
    <property type="evidence" value="ECO:0007669"/>
    <property type="project" value="InterPro"/>
</dbReference>
<keyword evidence="2" id="KW-0067">ATP-binding</keyword>
<dbReference type="InterPro" id="IPR027417">
    <property type="entry name" value="P-loop_NTPase"/>
</dbReference>
<keyword evidence="2" id="KW-0547">Nucleotide-binding</keyword>
<feature type="non-terminal residue" evidence="2">
    <location>
        <position position="144"/>
    </location>
</feature>
<name>A0A6A8LMP9_9LACO</name>
<evidence type="ECO:0000259" key="1">
    <source>
        <dbReference type="Pfam" id="PF00270"/>
    </source>
</evidence>
<feature type="domain" description="DEAD/DEAH-box helicase" evidence="1">
    <location>
        <begin position="28"/>
        <end position="139"/>
    </location>
</feature>
<sequence>MKNKNVVEVNYHQTGKSTNTNELGMREMQSRVYQHRKSKYILVKAPPASGKSRALMFVVLDKLVNQGIKKVIVAVPERSIGRSFKNTDLVKFGFYKDWRVDLQYDLTLNGGQEKKVKKVLDFLEDTNSDILICTHSTLRFAYQK</sequence>
<dbReference type="EMBL" id="WKKZ01000131">
    <property type="protein sequence ID" value="MSE05104.1"/>
    <property type="molecule type" value="Genomic_DNA"/>
</dbReference>
<accession>A0A6A8LMP9</accession>
<protein>
    <submittedName>
        <fullName evidence="2">DEAD/DEAH box helicase</fullName>
    </submittedName>
</protein>
<dbReference type="InterPro" id="IPR011545">
    <property type="entry name" value="DEAD/DEAH_box_helicase_dom"/>
</dbReference>
<dbReference type="GO" id="GO:0004386">
    <property type="term" value="F:helicase activity"/>
    <property type="evidence" value="ECO:0007669"/>
    <property type="project" value="UniProtKB-KW"/>
</dbReference>
<dbReference type="AlphaFoldDB" id="A0A6A8LMP9"/>